<accession>A0ABT4NM38</accession>
<dbReference type="RefSeq" id="WP_169695643.1">
    <property type="nucleotide sequence ID" value="NZ_CP137575.1"/>
</dbReference>
<evidence type="ECO:0000313" key="1">
    <source>
        <dbReference type="EMBL" id="MCZ4588206.1"/>
    </source>
</evidence>
<dbReference type="EMBL" id="JAPWIS010000020">
    <property type="protein sequence ID" value="MCZ4588206.1"/>
    <property type="molecule type" value="Genomic_DNA"/>
</dbReference>
<keyword evidence="2" id="KW-1185">Reference proteome</keyword>
<organism evidence="1 2">
    <name type="scientific">Rhodococcus opacus</name>
    <name type="common">Nocardia opaca</name>
    <dbReference type="NCBI Taxonomy" id="37919"/>
    <lineage>
        <taxon>Bacteria</taxon>
        <taxon>Bacillati</taxon>
        <taxon>Actinomycetota</taxon>
        <taxon>Actinomycetes</taxon>
        <taxon>Mycobacteriales</taxon>
        <taxon>Nocardiaceae</taxon>
        <taxon>Rhodococcus</taxon>
    </lineage>
</organism>
<evidence type="ECO:0000313" key="2">
    <source>
        <dbReference type="Proteomes" id="UP001066327"/>
    </source>
</evidence>
<name>A0ABT4NM38_RHOOP</name>
<protein>
    <submittedName>
        <fullName evidence="1">Uncharacterized protein</fullName>
    </submittedName>
</protein>
<reference evidence="1" key="1">
    <citation type="submission" date="2022-12" db="EMBL/GenBank/DDBJ databases">
        <authorList>
            <person name="Krivoruchko A.V."/>
            <person name="Elkin A."/>
        </authorList>
    </citation>
    <scope>NUCLEOTIDE SEQUENCE</scope>
    <source>
        <strain evidence="1">IEGM 249</strain>
    </source>
</reference>
<sequence length="101" mass="10715">MQLGNQMFVLADGVPLIRGAVRRVCGGGYGKIAVDELLTKPAIEAISFVGSTPIARYGVVIRPNGNSGLLNVLRGLRTKRPISSSVPVVLDRVAMAAQDRQ</sequence>
<gene>
    <name evidence="1" type="ORF">O4328_31785</name>
</gene>
<dbReference type="Proteomes" id="UP001066327">
    <property type="component" value="Unassembled WGS sequence"/>
</dbReference>
<proteinExistence type="predicted"/>
<comment type="caution">
    <text evidence="1">The sequence shown here is derived from an EMBL/GenBank/DDBJ whole genome shotgun (WGS) entry which is preliminary data.</text>
</comment>